<gene>
    <name evidence="10" type="ORF">EDC28_101412</name>
</gene>
<dbReference type="InterPro" id="IPR004617">
    <property type="entry name" value="ApaH"/>
</dbReference>
<dbReference type="GO" id="GO:0008803">
    <property type="term" value="F:bis(5'-nucleosyl)-tetraphosphatase (symmetrical) activity"/>
    <property type="evidence" value="ECO:0007669"/>
    <property type="project" value="UniProtKB-EC"/>
</dbReference>
<feature type="domain" description="Calcineurin-like phosphoesterase" evidence="9">
    <location>
        <begin position="4"/>
        <end position="128"/>
    </location>
</feature>
<dbReference type="InterPro" id="IPR004843">
    <property type="entry name" value="Calcineurin-like_PHP"/>
</dbReference>
<proteinExistence type="inferred from homology"/>
<organism evidence="10 11">
    <name type="scientific">Gallaecimonas pentaromativorans</name>
    <dbReference type="NCBI Taxonomy" id="584787"/>
    <lineage>
        <taxon>Bacteria</taxon>
        <taxon>Pseudomonadati</taxon>
        <taxon>Pseudomonadota</taxon>
        <taxon>Gammaproteobacteria</taxon>
        <taxon>Enterobacterales</taxon>
        <taxon>Gallaecimonadaceae</taxon>
        <taxon>Gallaecimonas</taxon>
    </lineage>
</organism>
<evidence type="ECO:0000256" key="2">
    <source>
        <dbReference type="ARBA" id="ARBA00005419"/>
    </source>
</evidence>
<evidence type="ECO:0000259" key="9">
    <source>
        <dbReference type="Pfam" id="PF00149"/>
    </source>
</evidence>
<evidence type="ECO:0000256" key="7">
    <source>
        <dbReference type="ARBA" id="ARBA00033210"/>
    </source>
</evidence>
<evidence type="ECO:0000256" key="4">
    <source>
        <dbReference type="ARBA" id="ARBA00022801"/>
    </source>
</evidence>
<evidence type="ECO:0000313" key="10">
    <source>
        <dbReference type="EMBL" id="ROQ30720.1"/>
    </source>
</evidence>
<dbReference type="Proteomes" id="UP000268033">
    <property type="component" value="Unassembled WGS sequence"/>
</dbReference>
<dbReference type="EC" id="3.6.1.41" evidence="3"/>
<sequence>MHYVVGDIQGCYRELMALLEKVAFNPSSDRLIAVGDLVARGPNSLDVLRFFMRHPESCQTVLGNHDLNLLAVLCDLRKAKKSDLLDEVLASPERGAIIDYLRRQPLALWFNELKLLVTHAGLPPLWDCQRTLAASSLVSQALQGDDWQQLLADMYGDQPDSWSPELCGTPLLRYIINGLTRMRFCRPDGSLDLKCKLGPAEGAKQGFVPWFELQPPLPFTLAFGHWASLQGALPRSDIKALDTGCVWGESLTLWCAETDTLHQQIAIS</sequence>
<dbReference type="Gene3D" id="3.60.21.10">
    <property type="match status" value="1"/>
</dbReference>
<dbReference type="PANTHER" id="PTHR40942">
    <property type="match status" value="1"/>
</dbReference>
<comment type="function">
    <text evidence="1">Hydrolyzes diadenosine 5',5'''-P1,P4-tetraphosphate to yield ADP.</text>
</comment>
<evidence type="ECO:0000313" key="11">
    <source>
        <dbReference type="Proteomes" id="UP000268033"/>
    </source>
</evidence>
<dbReference type="NCBIfam" id="NF001204">
    <property type="entry name" value="PRK00166.1"/>
    <property type="match status" value="1"/>
</dbReference>
<evidence type="ECO:0000256" key="6">
    <source>
        <dbReference type="ARBA" id="ARBA00032248"/>
    </source>
</evidence>
<keyword evidence="11" id="KW-1185">Reference proteome</keyword>
<dbReference type="SUPFAM" id="SSF56300">
    <property type="entry name" value="Metallo-dependent phosphatases"/>
    <property type="match status" value="1"/>
</dbReference>
<evidence type="ECO:0000256" key="3">
    <source>
        <dbReference type="ARBA" id="ARBA00012506"/>
    </source>
</evidence>
<evidence type="ECO:0000256" key="1">
    <source>
        <dbReference type="ARBA" id="ARBA00003413"/>
    </source>
</evidence>
<name>A0A3N1PVE0_9GAMM</name>
<evidence type="ECO:0000256" key="5">
    <source>
        <dbReference type="ARBA" id="ARBA00031248"/>
    </source>
</evidence>
<dbReference type="STRING" id="584787.GCA_001247655_03689"/>
<dbReference type="NCBIfam" id="TIGR00668">
    <property type="entry name" value="apaH"/>
    <property type="match status" value="1"/>
</dbReference>
<protein>
    <recommendedName>
        <fullName evidence="3">bis(5'-nucleosyl)-tetraphosphatase (symmetrical)</fullName>
        <ecNumber evidence="3">3.6.1.41</ecNumber>
    </recommendedName>
    <alternativeName>
        <fullName evidence="6">Ap4A hydrolase</fullName>
    </alternativeName>
    <alternativeName>
        <fullName evidence="5">Diadenosine 5',5'''-P1,P4-tetraphosphate pyrophosphohydrolase</fullName>
    </alternativeName>
    <alternativeName>
        <fullName evidence="7">Diadenosine tetraphosphatase</fullName>
    </alternativeName>
</protein>
<comment type="similarity">
    <text evidence="2">Belongs to the Ap4A hydrolase family.</text>
</comment>
<evidence type="ECO:0000256" key="8">
    <source>
        <dbReference type="ARBA" id="ARBA00049417"/>
    </source>
</evidence>
<accession>A0A3N1PVE0</accession>
<reference evidence="10 11" key="1">
    <citation type="submission" date="2018-11" db="EMBL/GenBank/DDBJ databases">
        <title>Genomic Encyclopedia of Type Strains, Phase IV (KMG-IV): sequencing the most valuable type-strain genomes for metagenomic binning, comparative biology and taxonomic classification.</title>
        <authorList>
            <person name="Goeker M."/>
        </authorList>
    </citation>
    <scope>NUCLEOTIDE SEQUENCE [LARGE SCALE GENOMIC DNA]</scope>
    <source>
        <strain evidence="10 11">DSM 21945</strain>
    </source>
</reference>
<dbReference type="AlphaFoldDB" id="A0A3N1PVE0"/>
<dbReference type="PIRSF" id="PIRSF000903">
    <property type="entry name" value="B5n-ttraPtase_sm"/>
    <property type="match status" value="1"/>
</dbReference>
<keyword evidence="4" id="KW-0378">Hydrolase</keyword>
<dbReference type="EMBL" id="RJUL01000001">
    <property type="protein sequence ID" value="ROQ30720.1"/>
    <property type="molecule type" value="Genomic_DNA"/>
</dbReference>
<dbReference type="RefSeq" id="WP_336391479.1">
    <property type="nucleotide sequence ID" value="NZ_JBLXAC010000002.1"/>
</dbReference>
<dbReference type="Pfam" id="PF00149">
    <property type="entry name" value="Metallophos"/>
    <property type="match status" value="1"/>
</dbReference>
<dbReference type="PANTHER" id="PTHR40942:SF4">
    <property type="entry name" value="CYTOCHROME C5"/>
    <property type="match status" value="1"/>
</dbReference>
<comment type="caution">
    <text evidence="10">The sequence shown here is derived from an EMBL/GenBank/DDBJ whole genome shotgun (WGS) entry which is preliminary data.</text>
</comment>
<comment type="catalytic activity">
    <reaction evidence="8">
        <text>P(1),P(4)-bis(5'-adenosyl) tetraphosphate + H2O = 2 ADP + 2 H(+)</text>
        <dbReference type="Rhea" id="RHEA:24252"/>
        <dbReference type="ChEBI" id="CHEBI:15377"/>
        <dbReference type="ChEBI" id="CHEBI:15378"/>
        <dbReference type="ChEBI" id="CHEBI:58141"/>
        <dbReference type="ChEBI" id="CHEBI:456216"/>
        <dbReference type="EC" id="3.6.1.41"/>
    </reaction>
</comment>
<dbReference type="InterPro" id="IPR029052">
    <property type="entry name" value="Metallo-depent_PP-like"/>
</dbReference>